<dbReference type="PATRIC" id="fig|795797.18.peg.3293"/>
<accession>D8JBP6</accession>
<keyword evidence="6" id="KW-0175">Coiled coil</keyword>
<dbReference type="EMBL" id="AOHV01000008">
    <property type="protein sequence ID" value="ELY40830.1"/>
    <property type="molecule type" value="Genomic_DNA"/>
</dbReference>
<dbReference type="InterPro" id="IPR050534">
    <property type="entry name" value="Coronavir_polyprotein_1ab"/>
</dbReference>
<feature type="coiled-coil region" evidence="6">
    <location>
        <begin position="858"/>
        <end position="885"/>
    </location>
</feature>
<evidence type="ECO:0000259" key="9">
    <source>
        <dbReference type="Pfam" id="PF13087"/>
    </source>
</evidence>
<comment type="similarity">
    <text evidence="1">Belongs to the DNA2/NAM7 helicase family.</text>
</comment>
<reference evidence="11 13" key="1">
    <citation type="journal article" date="2010" name="J. Bacteriol.">
        <title>Complete genome sequence of Halalkalicoccus jeotgali B3(T), an extremely halophilic archaeon.</title>
        <authorList>
            <person name="Roh S.W."/>
            <person name="Nam Y.D."/>
            <person name="Nam S.H."/>
            <person name="Choi S.H."/>
            <person name="Park H.S."/>
            <person name="Bae J.W."/>
        </authorList>
    </citation>
    <scope>NUCLEOTIDE SEQUENCE [LARGE SCALE GENOMIC DNA]</scope>
    <source>
        <strain evidence="11">B3</strain>
        <strain evidence="13">DSM 18796 / CECT 7217 / JCM 14584 / KCTC 4019 / B3</strain>
        <plasmid evidence="13">1</plasmid>
    </source>
</reference>
<evidence type="ECO:0000256" key="3">
    <source>
        <dbReference type="ARBA" id="ARBA00022801"/>
    </source>
</evidence>
<dbReference type="FunFam" id="3.40.960.10:FF:000002">
    <property type="entry name" value="DNA helicase related protein"/>
    <property type="match status" value="1"/>
</dbReference>
<proteinExistence type="inferred from homology"/>
<dbReference type="PANTHER" id="PTHR43788:SF8">
    <property type="entry name" value="DNA-BINDING PROTEIN SMUBP-2"/>
    <property type="match status" value="1"/>
</dbReference>
<geneLocation type="plasmid" evidence="11 13">
    <name>1</name>
</geneLocation>
<dbReference type="Pfam" id="PF13195">
    <property type="entry name" value="DUF4011"/>
    <property type="match status" value="1"/>
</dbReference>
<dbReference type="Proteomes" id="UP000000390">
    <property type="component" value="Plasmid 1"/>
</dbReference>
<dbReference type="Gene3D" id="3.40.960.10">
    <property type="entry name" value="VSR Endonuclease"/>
    <property type="match status" value="1"/>
</dbReference>
<evidence type="ECO:0000313" key="13">
    <source>
        <dbReference type="Proteomes" id="UP000000390"/>
    </source>
</evidence>
<keyword evidence="4" id="KW-0347">Helicase</keyword>
<keyword evidence="14" id="KW-1185">Reference proteome</keyword>
<dbReference type="PANTHER" id="PTHR43788">
    <property type="entry name" value="DNA2/NAM7 HELICASE FAMILY MEMBER"/>
    <property type="match status" value="1"/>
</dbReference>
<sequence>MNVDIDKKIDNWKEQVLDLTRRNNMVDFSATKTKSLPTKQTEWKAVADQLATGNELYVWRPNDEEFQSELDSTDETSLNEIEDTEEADAQPSTGRTDTEASYPNSDLISIRNPKETENSLYNISLNQRKHLQEKGVDSLYLALGMLEWFSVDYSDTKLRSPVFLVSVSLERETISNPNRHDYKITSEDEVIINPALRKKLKTEFGLVLPADTTVELTDLEASFEDIEDLIEGRSRWSLANEVILGIFDFAKLSLYNDLEEQRSTIKSNPIIRALNGDTSDLNADASSVPAAEELDTTVDPIDTFQVLEADSSQQEAIEAAKQGVSFVLQGPPGTGKSQTIANIIAEKLADGEQVLFVSEKQAALEVVQNRLGDAGLARFCLPAHGKHASKDDVLRALGEELNAPQIKESSTRPQQLGKLRKRREELNEYGEVLLRKYGGIETSAYEAHGIVANLNDVQTPSWSISDPLAISTEELETAIDTLDDLAQYDTQFRNHSSHPWSHTTLDRWRIDTADKMRESLKNQLEILDRIVSFCEQAESKLRITITSLQEFKDTIELLERLDSRPDIQWTEELFATKFYQNESRLQDFADTSQEIATLREELDKNYEQSVYSEDGQELHSAVAAYGLTRYVRPSYWQLKKQIGAHTVGSYSPSAADLQEDMQQLMVIQQRKDEIDELQDLTRFFRQLYEGTETNWELVLEVREWIDTLLSESLLTEGQVVRILQDDTTDTAQLLSEARSLNQQWKQASAFFEDVVDRTSLTTSGGEALDSADFDSFSSKLHALENRVPELQQWVQFSQLLDSATETIVEDYIESALEGDIDPSYLVDGFRKKFYTDFLNAIYDQTSLSHFNSSQHEKALEQFRQLDKEQQELAKVEIQHRVTQRRPTIDLEHASSSEQVVLRREIEKQQRRMPLRELFSEAGNMITRLKPCFMMSPLSVAQHLRTDSIDFDVVIFDEASQIMPQDAVSSIIRAKQVVVAGDTKQLPPTQFFQGDTETDSDVRDDLESILDEAAAVLPEKHLRWHYRSRTDELITFSNQRYYSGRLNTFPENDPDVPTGVDFEFVEDGIYDRGGSRQNQPEARRIVDYIRQFAKEYSSRSLGVVAFSEAQERAIRDLIEERRRDDPVLDSFVDESDALEGFFIKNLEAVQGDERDVMLFSVGYGPDQSGKITMNFGPLNNDGGERRLNVAITRARERVIVFSSLQPGDIDTTRTEARGVRDFKAYLEYAKKGKRALLEERQATETLNFDSSFEESVYTALEEQGYDVVTQVRSSGYSIDLAIKHPEKPGKYILGIECDGAAYHSSKTARDRDRTRQLILEDLGWTIHRIWSPDWASNREQVLQSIADKVSKLRETGRITEEPPVDAPVKQEEAEPVESLEQDGGTPLFEEYSAPKVQTYRDRDFDDIPRRTLGNDLVDIVEKYGPIANDDAYLHLVSQWQFARVGKRMRRQLDQIRSRYEGQQLVHENGFLWANHLDEVPVRVNTAIDKRSVDEIPHEELAKGAYILLENGIAMSRDDLVLETARKFGWTRRGEKIQARLNDAIDYLVEIGAVEESSKVSACGVDIDSFILRTIYE</sequence>
<dbReference type="InterPro" id="IPR011335">
    <property type="entry name" value="Restrct_endonuc-II-like"/>
</dbReference>
<keyword evidence="11" id="KW-0614">Plasmid</keyword>
<dbReference type="FunFam" id="3.40.50.300:FF:002063">
    <property type="entry name" value="DNA helicase related protein"/>
    <property type="match status" value="1"/>
</dbReference>
<evidence type="ECO:0000256" key="7">
    <source>
        <dbReference type="SAM" id="MobiDB-lite"/>
    </source>
</evidence>
<evidence type="ECO:0000256" key="1">
    <source>
        <dbReference type="ARBA" id="ARBA00007913"/>
    </source>
</evidence>
<dbReference type="KEGG" id="hje:HacjB3_16746"/>
<evidence type="ECO:0000256" key="5">
    <source>
        <dbReference type="ARBA" id="ARBA00022840"/>
    </source>
</evidence>
<reference evidence="12 14" key="2">
    <citation type="journal article" date="2014" name="PLoS Genet.">
        <title>Phylogenetically driven sequencing of extremely halophilic archaea reveals strategies for static and dynamic osmo-response.</title>
        <authorList>
            <person name="Becker E.A."/>
            <person name="Seitzer P.M."/>
            <person name="Tritt A."/>
            <person name="Larsen D."/>
            <person name="Krusor M."/>
            <person name="Yao A.I."/>
            <person name="Wu D."/>
            <person name="Madern D."/>
            <person name="Eisen J.A."/>
            <person name="Darling A.E."/>
            <person name="Facciotti M.T."/>
        </authorList>
    </citation>
    <scope>NUCLEOTIDE SEQUENCE [LARGE SCALE GENOMIC DNA]</scope>
    <source>
        <strain evidence="12">B3</strain>
        <strain evidence="14">DSM 18796 / CECT 7217 / JCM 14584 / KCTC 4019 / B3</strain>
    </source>
</reference>
<dbReference type="Pfam" id="PF13086">
    <property type="entry name" value="AAA_11"/>
    <property type="match status" value="2"/>
</dbReference>
<name>D8JBP6_HALJB</name>
<dbReference type="GO" id="GO:0005524">
    <property type="term" value="F:ATP binding"/>
    <property type="evidence" value="ECO:0007669"/>
    <property type="project" value="UniProtKB-KW"/>
</dbReference>
<keyword evidence="3" id="KW-0378">Hydrolase</keyword>
<dbReference type="GeneID" id="9421145"/>
<dbReference type="RefSeq" id="WP_008414112.1">
    <property type="nucleotide sequence ID" value="NC_014298.1"/>
</dbReference>
<dbReference type="SUPFAM" id="SSF52980">
    <property type="entry name" value="Restriction endonuclease-like"/>
    <property type="match status" value="1"/>
</dbReference>
<dbReference type="InterPro" id="IPR047187">
    <property type="entry name" value="SF1_C_Upf1"/>
</dbReference>
<gene>
    <name evidence="11" type="ordered locus">HacjB3_16746</name>
    <name evidence="12" type="ORF">C497_02067</name>
</gene>
<dbReference type="eggNOG" id="arCOG00803">
    <property type="taxonomic scope" value="Archaea"/>
</dbReference>
<evidence type="ECO:0000256" key="4">
    <source>
        <dbReference type="ARBA" id="ARBA00022806"/>
    </source>
</evidence>
<keyword evidence="2" id="KW-0547">Nucleotide-binding</keyword>
<evidence type="ECO:0000259" key="8">
    <source>
        <dbReference type="Pfam" id="PF13086"/>
    </source>
</evidence>
<dbReference type="Gene3D" id="3.40.50.300">
    <property type="entry name" value="P-loop containing nucleotide triphosphate hydrolases"/>
    <property type="match status" value="3"/>
</dbReference>
<evidence type="ECO:0000256" key="6">
    <source>
        <dbReference type="SAM" id="Coils"/>
    </source>
</evidence>
<feature type="domain" description="DNA2/NAM7 helicase helicase" evidence="8">
    <location>
        <begin position="310"/>
        <end position="609"/>
    </location>
</feature>
<dbReference type="InterPro" id="IPR041679">
    <property type="entry name" value="DNA2/NAM7-like_C"/>
</dbReference>
<dbReference type="HOGENOM" id="CLU_000788_0_1_2"/>
<feature type="domain" description="DNA2/NAM7 helicase helicase" evidence="8">
    <location>
        <begin position="852"/>
        <end position="988"/>
    </location>
</feature>
<dbReference type="CDD" id="cd18808">
    <property type="entry name" value="SF1_C_Upf1"/>
    <property type="match status" value="1"/>
</dbReference>
<evidence type="ECO:0000313" key="12">
    <source>
        <dbReference type="EMBL" id="ELY40830.1"/>
    </source>
</evidence>
<dbReference type="GO" id="GO:0016787">
    <property type="term" value="F:hydrolase activity"/>
    <property type="evidence" value="ECO:0007669"/>
    <property type="project" value="UniProtKB-KW"/>
</dbReference>
<evidence type="ECO:0000313" key="14">
    <source>
        <dbReference type="Proteomes" id="UP000011645"/>
    </source>
</evidence>
<feature type="domain" description="DNA2/NAM7 helicase-like C-terminal" evidence="9">
    <location>
        <begin position="1020"/>
        <end position="1201"/>
    </location>
</feature>
<dbReference type="OrthoDB" id="260348at2157"/>
<dbReference type="Pfam" id="PF18741">
    <property type="entry name" value="MTES_1575"/>
    <property type="match status" value="1"/>
</dbReference>
<dbReference type="InterPro" id="IPR041677">
    <property type="entry name" value="DNA2/NAM7_AAA_11"/>
</dbReference>
<evidence type="ECO:0000256" key="2">
    <source>
        <dbReference type="ARBA" id="ARBA00022741"/>
    </source>
</evidence>
<protein>
    <submittedName>
        <fullName evidence="11">Type III restriction protein res subunit</fullName>
    </submittedName>
</protein>
<dbReference type="Pfam" id="PF13087">
    <property type="entry name" value="AAA_12"/>
    <property type="match status" value="1"/>
</dbReference>
<keyword evidence="5" id="KW-0067">ATP-binding</keyword>
<dbReference type="GO" id="GO:0043139">
    <property type="term" value="F:5'-3' DNA helicase activity"/>
    <property type="evidence" value="ECO:0007669"/>
    <property type="project" value="TreeGrafter"/>
</dbReference>
<dbReference type="Proteomes" id="UP000011645">
    <property type="component" value="Unassembled WGS sequence"/>
</dbReference>
<evidence type="ECO:0000259" key="10">
    <source>
        <dbReference type="Pfam" id="PF18741"/>
    </source>
</evidence>
<dbReference type="InterPro" id="IPR025103">
    <property type="entry name" value="DUF4011"/>
</dbReference>
<feature type="compositionally biased region" description="Polar residues" evidence="7">
    <location>
        <begin position="90"/>
        <end position="106"/>
    </location>
</feature>
<feature type="region of interest" description="Disordered" evidence="7">
    <location>
        <begin position="66"/>
        <end position="106"/>
    </location>
</feature>
<dbReference type="EMBL" id="CP002063">
    <property type="protein sequence ID" value="ADJ16699.1"/>
    <property type="molecule type" value="Genomic_DNA"/>
</dbReference>
<evidence type="ECO:0000313" key="11">
    <source>
        <dbReference type="EMBL" id="ADJ16699.1"/>
    </source>
</evidence>
<feature type="region of interest" description="Disordered" evidence="7">
    <location>
        <begin position="1355"/>
        <end position="1386"/>
    </location>
</feature>
<dbReference type="SUPFAM" id="SSF52540">
    <property type="entry name" value="P-loop containing nucleoside triphosphate hydrolases"/>
    <property type="match status" value="1"/>
</dbReference>
<dbReference type="InterPro" id="IPR027417">
    <property type="entry name" value="P-loop_NTPase"/>
</dbReference>
<organism evidence="11 13">
    <name type="scientific">Halalkalicoccus jeotgali (strain DSM 18796 / CECT 7217 / JCM 14584 / KCTC 4019 / B3)</name>
    <dbReference type="NCBI Taxonomy" id="795797"/>
    <lineage>
        <taxon>Archaea</taxon>
        <taxon>Methanobacteriati</taxon>
        <taxon>Methanobacteriota</taxon>
        <taxon>Stenosarchaea group</taxon>
        <taxon>Halobacteria</taxon>
        <taxon>Halobacteriales</taxon>
        <taxon>Halococcaceae</taxon>
        <taxon>Halalkalicoccus</taxon>
    </lineage>
</organism>
<dbReference type="InterPro" id="IPR049468">
    <property type="entry name" value="Restrct_endonuc-II-like_dom"/>
</dbReference>
<feature type="domain" description="Restriction endonuclease type II-like" evidence="10">
    <location>
        <begin position="1251"/>
        <end position="1347"/>
    </location>
</feature>